<reference evidence="1 2" key="1">
    <citation type="submission" date="2016-10" db="EMBL/GenBank/DDBJ databases">
        <authorList>
            <person name="Varghese N."/>
            <person name="Submissions S."/>
        </authorList>
    </citation>
    <scope>NUCLEOTIDE SEQUENCE [LARGE SCALE GENOMIC DNA]</scope>
    <source>
        <strain evidence="1 2">DSM 13796</strain>
    </source>
</reference>
<evidence type="ECO:0000313" key="1">
    <source>
        <dbReference type="EMBL" id="SFQ72852.1"/>
    </source>
</evidence>
<dbReference type="InterPro" id="IPR006439">
    <property type="entry name" value="HAD-SF_hydro_IA"/>
</dbReference>
<dbReference type="SUPFAM" id="SSF56784">
    <property type="entry name" value="HAD-like"/>
    <property type="match status" value="1"/>
</dbReference>
<dbReference type="InterPro" id="IPR023214">
    <property type="entry name" value="HAD_sf"/>
</dbReference>
<dbReference type="SFLD" id="SFLDG01135">
    <property type="entry name" value="C1.5.6:_HAD__Beta-PGM__Phospha"/>
    <property type="match status" value="1"/>
</dbReference>
<protein>
    <submittedName>
        <fullName evidence="1">Haloacid dehalogenase superfamily, subfamily IA, variant 3 with third motif having DD or ED/haloacid dehalogenase superfamily, subfamily IA, variant 1 with third motif having Dx(3-4)D or Dx(3-4)E</fullName>
    </submittedName>
</protein>
<name>A0A1I6AVY6_9BACI</name>
<dbReference type="NCBIfam" id="TIGR01509">
    <property type="entry name" value="HAD-SF-IA-v3"/>
    <property type="match status" value="1"/>
</dbReference>
<sequence>MGKLAVIFDMDGVIIDSEPIYRSWNKDVFKKLKIQVDEETQLSFVGGTAKRKWTILKEKFSLSPSVEELICLQNEIFSQKEWAFKSLLFPAVLPLLQELKEHRIPTALASSSNKKKISAVLDQCELRAYFDEVISGEDFEKGKPDPDIFLHVAEKLGVPTSTCVVIEDSYNGLTAAKRAGMHCIGVRHKEIHMNLSQADRIVASLGEIHIEELKSFLKGKG</sequence>
<dbReference type="PANTHER" id="PTHR18901">
    <property type="entry name" value="2-DEOXYGLUCOSE-6-PHOSPHATE PHOSPHATASE 2"/>
    <property type="match status" value="1"/>
</dbReference>
<proteinExistence type="predicted"/>
<comment type="caution">
    <text evidence="1">The sequence shown here is derived from an EMBL/GenBank/DDBJ whole genome shotgun (WGS) entry which is preliminary data.</text>
</comment>
<dbReference type="CDD" id="cd16423">
    <property type="entry name" value="HAD_BPGM-like"/>
    <property type="match status" value="1"/>
</dbReference>
<dbReference type="GeneID" id="93711683"/>
<dbReference type="Gene3D" id="1.10.150.240">
    <property type="entry name" value="Putative phosphatase, domain 2"/>
    <property type="match status" value="1"/>
</dbReference>
<dbReference type="SFLD" id="SFLDG01129">
    <property type="entry name" value="C1.5:_HAD__Beta-PGM__Phosphata"/>
    <property type="match status" value="1"/>
</dbReference>
<dbReference type="InterPro" id="IPR036412">
    <property type="entry name" value="HAD-like_sf"/>
</dbReference>
<dbReference type="SFLD" id="SFLDS00003">
    <property type="entry name" value="Haloacid_Dehalogenase"/>
    <property type="match status" value="1"/>
</dbReference>
<dbReference type="PRINTS" id="PR00413">
    <property type="entry name" value="HADHALOGNASE"/>
</dbReference>
<dbReference type="EMBL" id="FOXX01000007">
    <property type="protein sequence ID" value="SFQ72852.1"/>
    <property type="molecule type" value="Genomic_DNA"/>
</dbReference>
<accession>A0A1I6AVY6</accession>
<dbReference type="Pfam" id="PF00702">
    <property type="entry name" value="Hydrolase"/>
    <property type="match status" value="1"/>
</dbReference>
<dbReference type="Gene3D" id="3.40.50.1000">
    <property type="entry name" value="HAD superfamily/HAD-like"/>
    <property type="match status" value="1"/>
</dbReference>
<evidence type="ECO:0000313" key="2">
    <source>
        <dbReference type="Proteomes" id="UP000182762"/>
    </source>
</evidence>
<gene>
    <name evidence="1" type="ORF">SAMN02745910_03064</name>
</gene>
<dbReference type="InterPro" id="IPR023198">
    <property type="entry name" value="PGP-like_dom2"/>
</dbReference>
<dbReference type="RefSeq" id="WP_061803332.1">
    <property type="nucleotide sequence ID" value="NZ_FOXX01000007.1"/>
</dbReference>
<keyword evidence="2" id="KW-1185">Reference proteome</keyword>
<dbReference type="NCBIfam" id="TIGR01549">
    <property type="entry name" value="HAD-SF-IA-v1"/>
    <property type="match status" value="1"/>
</dbReference>
<dbReference type="PANTHER" id="PTHR18901:SF38">
    <property type="entry name" value="PSEUDOURIDINE-5'-PHOSPHATASE"/>
    <property type="match status" value="1"/>
</dbReference>
<organism evidence="1 2">
    <name type="scientific">Priestia endophytica DSM 13796</name>
    <dbReference type="NCBI Taxonomy" id="1121089"/>
    <lineage>
        <taxon>Bacteria</taxon>
        <taxon>Bacillati</taxon>
        <taxon>Bacillota</taxon>
        <taxon>Bacilli</taxon>
        <taxon>Bacillales</taxon>
        <taxon>Bacillaceae</taxon>
        <taxon>Priestia</taxon>
    </lineage>
</organism>
<dbReference type="Proteomes" id="UP000182762">
    <property type="component" value="Unassembled WGS sequence"/>
</dbReference>